<feature type="signal peptide" evidence="9">
    <location>
        <begin position="1"/>
        <end position="25"/>
    </location>
</feature>
<organism evidence="11 12">
    <name type="scientific">Dermatophagoides farinae</name>
    <name type="common">American house dust mite</name>
    <dbReference type="NCBI Taxonomy" id="6954"/>
    <lineage>
        <taxon>Eukaryota</taxon>
        <taxon>Metazoa</taxon>
        <taxon>Ecdysozoa</taxon>
        <taxon>Arthropoda</taxon>
        <taxon>Chelicerata</taxon>
        <taxon>Arachnida</taxon>
        <taxon>Acari</taxon>
        <taxon>Acariformes</taxon>
        <taxon>Sarcoptiformes</taxon>
        <taxon>Astigmata</taxon>
        <taxon>Psoroptidia</taxon>
        <taxon>Analgoidea</taxon>
        <taxon>Pyroglyphidae</taxon>
        <taxon>Dermatophagoidinae</taxon>
        <taxon>Dermatophagoides</taxon>
    </lineage>
</organism>
<keyword evidence="6" id="KW-0325">Glycoprotein</keyword>
<comment type="caution">
    <text evidence="11">The sequence shown here is derived from an EMBL/GenBank/DDBJ whole genome shotgun (WGS) entry which is preliminary data.</text>
</comment>
<protein>
    <submittedName>
        <fullName evidence="10 11">Plexin domain-containing protein 2</fullName>
    </submittedName>
</protein>
<keyword evidence="3 9" id="KW-0732">Signal</keyword>
<name>A0A922L9Q7_DERFA</name>
<evidence type="ECO:0000256" key="7">
    <source>
        <dbReference type="SAM" id="MobiDB-lite"/>
    </source>
</evidence>
<evidence type="ECO:0000313" key="10">
    <source>
        <dbReference type="EMBL" id="KAH7641697.1"/>
    </source>
</evidence>
<evidence type="ECO:0000256" key="1">
    <source>
        <dbReference type="ARBA" id="ARBA00004479"/>
    </source>
</evidence>
<evidence type="ECO:0000256" key="8">
    <source>
        <dbReference type="SAM" id="Phobius"/>
    </source>
</evidence>
<dbReference type="AlphaFoldDB" id="A0A922L9Q7"/>
<dbReference type="Proteomes" id="UP000828236">
    <property type="component" value="Unassembled WGS sequence"/>
</dbReference>
<dbReference type="EMBL" id="SDOV01000004">
    <property type="protein sequence ID" value="KAH7641697.1"/>
    <property type="molecule type" value="Genomic_DNA"/>
</dbReference>
<keyword evidence="2 8" id="KW-0812">Transmembrane</keyword>
<evidence type="ECO:0000256" key="4">
    <source>
        <dbReference type="ARBA" id="ARBA00022989"/>
    </source>
</evidence>
<reference evidence="10" key="3">
    <citation type="journal article" date="2021" name="World Allergy Organ. J.">
        <title>Chromosome-level assembly of Dermatophagoides farinae genome and transcriptome reveals two novel allergens Der f 37 and Der f 39.</title>
        <authorList>
            <person name="Chen J."/>
            <person name="Cai Z."/>
            <person name="Fan D."/>
            <person name="Hu J."/>
            <person name="Hou Y."/>
            <person name="He Y."/>
            <person name="Zhang Z."/>
            <person name="Zhao Z."/>
            <person name="Gao P."/>
            <person name="Hu W."/>
            <person name="Sun J."/>
            <person name="Li J."/>
            <person name="Ji K."/>
        </authorList>
    </citation>
    <scope>NUCLEOTIDE SEQUENCE</scope>
    <source>
        <strain evidence="10">JKM2019</strain>
    </source>
</reference>
<dbReference type="Gene3D" id="3.30.1680.10">
    <property type="entry name" value="ligand-binding face of the semaphorins, domain 2"/>
    <property type="match status" value="1"/>
</dbReference>
<dbReference type="GO" id="GO:0016020">
    <property type="term" value="C:membrane"/>
    <property type="evidence" value="ECO:0007669"/>
    <property type="project" value="UniProtKB-SubCell"/>
</dbReference>
<comment type="subcellular location">
    <subcellularLocation>
        <location evidence="1">Membrane</location>
        <topology evidence="1">Single-pass type I membrane protein</topology>
    </subcellularLocation>
</comment>
<feature type="chain" id="PRO_5038277037" evidence="9">
    <location>
        <begin position="26"/>
        <end position="546"/>
    </location>
</feature>
<reference evidence="11" key="4">
    <citation type="journal article" date="2022" name="Res Sq">
        <title>Comparative Genomics Reveals Insights into the Divergent Evolution of Astigmatic Mites and Household Pest Adaptations.</title>
        <authorList>
            <person name="Xiong Q."/>
            <person name="Wan A.T.-Y."/>
            <person name="Liu X.-Y."/>
            <person name="Fung C.S.-H."/>
            <person name="Xiao X."/>
            <person name="Malainual N."/>
            <person name="Hou J."/>
            <person name="Wang L."/>
            <person name="Wang M."/>
            <person name="Yang K."/>
            <person name="Cui Y."/>
            <person name="Leung E."/>
            <person name="Nong W."/>
            <person name="Shin S.-K."/>
            <person name="Au S."/>
            <person name="Jeong K.Y."/>
            <person name="Chew F.T."/>
            <person name="Hui J."/>
            <person name="Leung T.F."/>
            <person name="Tungtrongchitr A."/>
            <person name="Zhong N."/>
            <person name="Liu Z."/>
            <person name="Tsui S."/>
        </authorList>
    </citation>
    <scope>NUCLEOTIDE SEQUENCE</scope>
    <source>
        <strain evidence="11">Derf</strain>
        <tissue evidence="11">Whole organism</tissue>
    </source>
</reference>
<sequence length="546" mass="62050">MDHLKLASILLLLLIVAQSILHVYCLDNDESETSKLKNTGKKATLVEKKLDAKLIKQSQQQPSLLEPTKALSSSSSYNGRDLINQTTDETTIMTTDDDFDENKAFHEYEEEFHRNNSEAVLKMNFSYFEMEFIQDPAKAMSKWIDVKSFNDSNYKHEVLSNSHRRAAAISLPFNFSFYGHDLTKITVATGGFLYMGEHVHAWLAATQYIAPLMANFDTRNSSRAQILYGFNSTVFVVQWDNVRLQGDPDKEFTFQCSIYSNGDIAFVYKKIPVPIDHINENEHPVKVGVSDAYFIHRQQIFVRRKTIYEYHKIDLRKNEANINIKDNTAIFLKALPTCSQFKDCQSCLTGNSSFSCVWCDAVKRCSDGYDRLRQEWVLHQCDHKATNEVGKCAAPIVPSSPQFPTSSIFNQSTTNGNTNMITPSPTVFHNSNSTAVINEHRGNIPSSDNIDIHSDKKNLTNLEYNTQEQRIGGNMSASNKNRTPTAHSSLAISLFFIISLTLGLSLWIIYAYRNPTSSSGLFLIRWRPSAWRWNTDTRYTAASIHM</sequence>
<feature type="region of interest" description="Disordered" evidence="7">
    <location>
        <begin position="58"/>
        <end position="80"/>
    </location>
</feature>
<evidence type="ECO:0000256" key="6">
    <source>
        <dbReference type="ARBA" id="ARBA00023180"/>
    </source>
</evidence>
<dbReference type="OrthoDB" id="6285106at2759"/>
<evidence type="ECO:0000313" key="12">
    <source>
        <dbReference type="Proteomes" id="UP000790347"/>
    </source>
</evidence>
<dbReference type="Proteomes" id="UP000790347">
    <property type="component" value="Unassembled WGS sequence"/>
</dbReference>
<dbReference type="InterPro" id="IPR002165">
    <property type="entry name" value="Plexin_repeat"/>
</dbReference>
<dbReference type="EMBL" id="ASGP02000003">
    <property type="protein sequence ID" value="KAH9518322.1"/>
    <property type="molecule type" value="Genomic_DNA"/>
</dbReference>
<evidence type="ECO:0000313" key="11">
    <source>
        <dbReference type="EMBL" id="KAH9518322.1"/>
    </source>
</evidence>
<dbReference type="Pfam" id="PF01437">
    <property type="entry name" value="PSI"/>
    <property type="match status" value="1"/>
</dbReference>
<evidence type="ECO:0000256" key="3">
    <source>
        <dbReference type="ARBA" id="ARBA00022729"/>
    </source>
</evidence>
<keyword evidence="12" id="KW-1185">Reference proteome</keyword>
<keyword evidence="4 8" id="KW-1133">Transmembrane helix</keyword>
<feature type="transmembrane region" description="Helical" evidence="8">
    <location>
        <begin position="490"/>
        <end position="512"/>
    </location>
</feature>
<evidence type="ECO:0000256" key="2">
    <source>
        <dbReference type="ARBA" id="ARBA00022692"/>
    </source>
</evidence>
<gene>
    <name evidence="11" type="primary">PLXDC2</name>
    <name evidence="11" type="ORF">DERF_008914</name>
    <name evidence="10" type="ORF">HUG17_4742</name>
</gene>
<dbReference type="PANTHER" id="PTHR13055">
    <property type="entry name" value="TUMOR ENDOTHELIAL MARKER 7 RELATED"/>
    <property type="match status" value="1"/>
</dbReference>
<accession>A0A922L9Q7</accession>
<evidence type="ECO:0000256" key="9">
    <source>
        <dbReference type="SAM" id="SignalP"/>
    </source>
</evidence>
<dbReference type="PANTHER" id="PTHR13055:SF12">
    <property type="entry name" value="LD40707P"/>
    <property type="match status" value="1"/>
</dbReference>
<evidence type="ECO:0000256" key="5">
    <source>
        <dbReference type="ARBA" id="ARBA00023136"/>
    </source>
</evidence>
<reference evidence="11" key="1">
    <citation type="submission" date="2013-05" db="EMBL/GenBank/DDBJ databases">
        <authorList>
            <person name="Yim A.K.Y."/>
            <person name="Chan T.F."/>
            <person name="Ji K.M."/>
            <person name="Liu X.Y."/>
            <person name="Zhou J.W."/>
            <person name="Li R.Q."/>
            <person name="Yang K.Y."/>
            <person name="Li J."/>
            <person name="Li M."/>
            <person name="Law P.T.W."/>
            <person name="Wu Y.L."/>
            <person name="Cai Z.L."/>
            <person name="Qin H."/>
            <person name="Bao Y."/>
            <person name="Leung R.K.K."/>
            <person name="Ng P.K.S."/>
            <person name="Zou J."/>
            <person name="Zhong X.J."/>
            <person name="Ran P.X."/>
            <person name="Zhong N.S."/>
            <person name="Liu Z.G."/>
            <person name="Tsui S.K.W."/>
        </authorList>
    </citation>
    <scope>NUCLEOTIDE SEQUENCE</scope>
    <source>
        <strain evidence="11">Derf</strain>
        <tissue evidence="11">Whole organism</tissue>
    </source>
</reference>
<dbReference type="InterPro" id="IPR031152">
    <property type="entry name" value="PLXDC"/>
</dbReference>
<keyword evidence="5 8" id="KW-0472">Membrane</keyword>
<proteinExistence type="predicted"/>
<reference evidence="10" key="2">
    <citation type="submission" date="2020-06" db="EMBL/GenBank/DDBJ databases">
        <authorList>
            <person name="Ji K."/>
            <person name="Li J."/>
        </authorList>
    </citation>
    <scope>NUCLEOTIDE SEQUENCE</scope>
    <source>
        <strain evidence="10">JKM2019</strain>
        <tissue evidence="10">Whole body</tissue>
    </source>
</reference>